<comment type="caution">
    <text evidence="1">The sequence shown here is derived from an EMBL/GenBank/DDBJ whole genome shotgun (WGS) entry which is preliminary data.</text>
</comment>
<reference evidence="1" key="1">
    <citation type="submission" date="2019-08" db="EMBL/GenBank/DDBJ databases">
        <authorList>
            <person name="Kucharzyk K."/>
            <person name="Murdoch R.W."/>
            <person name="Higgins S."/>
            <person name="Loffler F."/>
        </authorList>
    </citation>
    <scope>NUCLEOTIDE SEQUENCE</scope>
</reference>
<dbReference type="Pfam" id="PF13531">
    <property type="entry name" value="SBP_bac_11"/>
    <property type="match status" value="1"/>
</dbReference>
<evidence type="ECO:0008006" key="2">
    <source>
        <dbReference type="Google" id="ProtNLM"/>
    </source>
</evidence>
<accession>A0A645JA36</accession>
<evidence type="ECO:0000313" key="1">
    <source>
        <dbReference type="EMBL" id="MPN60257.1"/>
    </source>
</evidence>
<organism evidence="1">
    <name type="scientific">bioreactor metagenome</name>
    <dbReference type="NCBI Taxonomy" id="1076179"/>
    <lineage>
        <taxon>unclassified sequences</taxon>
        <taxon>metagenomes</taxon>
        <taxon>ecological metagenomes</taxon>
    </lineage>
</organism>
<gene>
    <name evidence="1" type="ORF">SDC9_207983</name>
</gene>
<sequence>MKAFEDAGIQDKVMIAANTATAPAMATALAAGEADAAIVWKENVNTEGVEIIATADMEKYVKTVPAASLKYSDDATALTAFLAFLNAQAAKDIWIKYGYELVG</sequence>
<proteinExistence type="predicted"/>
<dbReference type="AlphaFoldDB" id="A0A645JA36"/>
<dbReference type="EMBL" id="VSSQ01135277">
    <property type="protein sequence ID" value="MPN60257.1"/>
    <property type="molecule type" value="Genomic_DNA"/>
</dbReference>
<dbReference type="Gene3D" id="3.40.190.10">
    <property type="entry name" value="Periplasmic binding protein-like II"/>
    <property type="match status" value="1"/>
</dbReference>
<dbReference type="SUPFAM" id="SSF53850">
    <property type="entry name" value="Periplasmic binding protein-like II"/>
    <property type="match status" value="1"/>
</dbReference>
<protein>
    <recommendedName>
        <fullName evidence="2">Molybdate-binding protein ModA</fullName>
    </recommendedName>
</protein>
<name>A0A645JA36_9ZZZZ</name>